<dbReference type="AlphaFoldDB" id="A0ABD3GRY8"/>
<dbReference type="EMBL" id="JBJQOH010000007">
    <property type="protein sequence ID" value="KAL3680845.1"/>
    <property type="molecule type" value="Genomic_DNA"/>
</dbReference>
<keyword evidence="3" id="KW-1185">Reference proteome</keyword>
<feature type="compositionally biased region" description="Basic and acidic residues" evidence="1">
    <location>
        <begin position="134"/>
        <end position="149"/>
    </location>
</feature>
<organism evidence="2 3">
    <name type="scientific">Riccia sorocarpa</name>
    <dbReference type="NCBI Taxonomy" id="122646"/>
    <lineage>
        <taxon>Eukaryota</taxon>
        <taxon>Viridiplantae</taxon>
        <taxon>Streptophyta</taxon>
        <taxon>Embryophyta</taxon>
        <taxon>Marchantiophyta</taxon>
        <taxon>Marchantiopsida</taxon>
        <taxon>Marchantiidae</taxon>
        <taxon>Marchantiales</taxon>
        <taxon>Ricciaceae</taxon>
        <taxon>Riccia</taxon>
    </lineage>
</organism>
<feature type="region of interest" description="Disordered" evidence="1">
    <location>
        <begin position="50"/>
        <end position="155"/>
    </location>
</feature>
<accession>A0ABD3GRY8</accession>
<gene>
    <name evidence="2" type="ORF">R1sor_023801</name>
</gene>
<protein>
    <submittedName>
        <fullName evidence="2">Uncharacterized protein</fullName>
    </submittedName>
</protein>
<dbReference type="Proteomes" id="UP001633002">
    <property type="component" value="Unassembled WGS sequence"/>
</dbReference>
<evidence type="ECO:0000256" key="1">
    <source>
        <dbReference type="SAM" id="MobiDB-lite"/>
    </source>
</evidence>
<evidence type="ECO:0000313" key="3">
    <source>
        <dbReference type="Proteomes" id="UP001633002"/>
    </source>
</evidence>
<name>A0ABD3GRY8_9MARC</name>
<feature type="region of interest" description="Disordered" evidence="1">
    <location>
        <begin position="1"/>
        <end position="35"/>
    </location>
</feature>
<feature type="compositionally biased region" description="Polar residues" evidence="1">
    <location>
        <begin position="1"/>
        <end position="24"/>
    </location>
</feature>
<evidence type="ECO:0000313" key="2">
    <source>
        <dbReference type="EMBL" id="KAL3680845.1"/>
    </source>
</evidence>
<feature type="compositionally biased region" description="Acidic residues" evidence="1">
    <location>
        <begin position="85"/>
        <end position="105"/>
    </location>
</feature>
<sequence>MSASPSPSSTIQADVTVGSEQTNKPPRLKQAARARTTIIANRVTIAKTMTAKQRCTPAKQMQHPAELIEDATKYAAELRTVKQEADDDDPHDDPDDNDNDDDDQEQPPHQDTAPANDHHSDAKNPAETQQVPTDHQKEAAANDSSEPRNEQGQIMVPLVDMDLYSEGEGQDLLHAGYGLAYRTEESKRKNKTGKIPDFIPLVAIHELAE</sequence>
<reference evidence="2 3" key="1">
    <citation type="submission" date="2024-09" db="EMBL/GenBank/DDBJ databases">
        <title>Chromosome-scale assembly of Riccia sorocarpa.</title>
        <authorList>
            <person name="Paukszto L."/>
        </authorList>
    </citation>
    <scope>NUCLEOTIDE SEQUENCE [LARGE SCALE GENOMIC DNA]</scope>
    <source>
        <strain evidence="2">LP-2024</strain>
        <tissue evidence="2">Aerial parts of the thallus</tissue>
    </source>
</reference>
<comment type="caution">
    <text evidence="2">The sequence shown here is derived from an EMBL/GenBank/DDBJ whole genome shotgun (WGS) entry which is preliminary data.</text>
</comment>
<proteinExistence type="predicted"/>